<evidence type="ECO:0000259" key="2">
    <source>
        <dbReference type="Pfam" id="PF04194"/>
    </source>
</evidence>
<dbReference type="PANTHER" id="PTHR12298">
    <property type="entry name" value="PCDC2 PROGRAMMED CELL DEATH PROTEIN 2 -RELATED"/>
    <property type="match status" value="1"/>
</dbReference>
<gene>
    <name evidence="3" type="ORF">BSTOLATCC_MIC53547</name>
</gene>
<keyword evidence="4" id="KW-1185">Reference proteome</keyword>
<evidence type="ECO:0000313" key="4">
    <source>
        <dbReference type="Proteomes" id="UP001162131"/>
    </source>
</evidence>
<proteinExistence type="predicted"/>
<feature type="domain" description="Programmed cell death protein 2 C-terminal" evidence="2">
    <location>
        <begin position="232"/>
        <end position="314"/>
    </location>
</feature>
<dbReference type="InterPro" id="IPR007320">
    <property type="entry name" value="PDCD2_C"/>
</dbReference>
<dbReference type="GO" id="GO:0005737">
    <property type="term" value="C:cytoplasm"/>
    <property type="evidence" value="ECO:0007669"/>
    <property type="project" value="InterPro"/>
</dbReference>
<sequence>MEALNDSSKMTVYLGFPKSSPTLTIKQMPDGKIGGNPLFLLSEPLAPECCGIPSKFICQISAPGDDDSSYYRYLYVFQCLTCKLPSAFRAQLPKENPLIQEEQNESNEPLDSGWDTVPDSSDLLNMMDNLEDTKVSKKDLTFEIFQEDEKATEVINKLYRADLQNKEMVKDIYEFMEAPFDEEEEEDIPFEEEEGEDPEEDKDANDLMKLIAKNQKDSKDISFDVLKWCRDLDPTQCIRYGKRILPLWYSDKGRPAERIENCTCGEARIFEFQVLPQILNYIKEDELDFGTILVYTCPNSCQIEGYAREVALLQASI</sequence>
<dbReference type="PANTHER" id="PTHR12298:SF4">
    <property type="entry name" value="PROGRAMMED CELL DEATH PROTEIN 2"/>
    <property type="match status" value="1"/>
</dbReference>
<organism evidence="3 4">
    <name type="scientific">Blepharisma stoltei</name>
    <dbReference type="NCBI Taxonomy" id="1481888"/>
    <lineage>
        <taxon>Eukaryota</taxon>
        <taxon>Sar</taxon>
        <taxon>Alveolata</taxon>
        <taxon>Ciliophora</taxon>
        <taxon>Postciliodesmatophora</taxon>
        <taxon>Heterotrichea</taxon>
        <taxon>Heterotrichida</taxon>
        <taxon>Blepharismidae</taxon>
        <taxon>Blepharisma</taxon>
    </lineage>
</organism>
<comment type="caution">
    <text evidence="3">The sequence shown here is derived from an EMBL/GenBank/DDBJ whole genome shotgun (WGS) entry which is preliminary data.</text>
</comment>
<evidence type="ECO:0000256" key="1">
    <source>
        <dbReference type="SAM" id="MobiDB-lite"/>
    </source>
</evidence>
<dbReference type="AlphaFoldDB" id="A0AAU9KE43"/>
<dbReference type="EMBL" id="CAJZBQ010000053">
    <property type="protein sequence ID" value="CAG9331478.1"/>
    <property type="molecule type" value="Genomic_DNA"/>
</dbReference>
<dbReference type="Pfam" id="PF04194">
    <property type="entry name" value="PDCD2_C"/>
    <property type="match status" value="1"/>
</dbReference>
<accession>A0AAU9KE43</accession>
<feature type="region of interest" description="Disordered" evidence="1">
    <location>
        <begin position="181"/>
        <end position="202"/>
    </location>
</feature>
<dbReference type="Proteomes" id="UP001162131">
    <property type="component" value="Unassembled WGS sequence"/>
</dbReference>
<reference evidence="3" key="1">
    <citation type="submission" date="2021-09" db="EMBL/GenBank/DDBJ databases">
        <authorList>
            <consortium name="AG Swart"/>
            <person name="Singh M."/>
            <person name="Singh A."/>
            <person name="Seah K."/>
            <person name="Emmerich C."/>
        </authorList>
    </citation>
    <scope>NUCLEOTIDE SEQUENCE</scope>
    <source>
        <strain evidence="3">ATCC30299</strain>
    </source>
</reference>
<protein>
    <recommendedName>
        <fullName evidence="2">Programmed cell death protein 2 C-terminal domain-containing protein</fullName>
    </recommendedName>
</protein>
<name>A0AAU9KE43_9CILI</name>
<evidence type="ECO:0000313" key="3">
    <source>
        <dbReference type="EMBL" id="CAG9331478.1"/>
    </source>
</evidence>